<gene>
    <name evidence="2" type="ORF">KDM92_08400</name>
</gene>
<keyword evidence="3" id="KW-1185">Reference proteome</keyword>
<keyword evidence="1" id="KW-1133">Transmembrane helix</keyword>
<sequence length="346" mass="40027">MNVDTEAQSLNSNTHDARAFKLRPYLQTLGWLVKREYWENKSWFFWGPLVITLSICLAYFSVNLLASPWRIHDSLMNDIELMQKEPFAAKEFSSIFIASTAEAMPIRFQLVIFFILGIGAVISILYLMSSLYSERVDRSILFWKSLPISDWQTIFSKCSFPLLILPAMLWLIATASFFIFISLYAFISVFTSVNMVEPLLLNREMYLTPLKILALFPVYVLWALPSVAWYLMISAWAKSRVFPWAIGVPILSVLFLTFINQIFKLEWDVRWYALHVIARLVSGVFPASWLLEQRNIGLPEHYFSLHNITHQAWLAMQSTSLWIGVVAGILMLIVAVRLRQFNESNT</sequence>
<evidence type="ECO:0000256" key="1">
    <source>
        <dbReference type="SAM" id="Phobius"/>
    </source>
</evidence>
<keyword evidence="1" id="KW-0812">Transmembrane</keyword>
<feature type="transmembrane region" description="Helical" evidence="1">
    <location>
        <begin position="43"/>
        <end position="66"/>
    </location>
</feature>
<evidence type="ECO:0000313" key="3">
    <source>
        <dbReference type="Proteomes" id="UP000680158"/>
    </source>
</evidence>
<name>A0A941I443_9BURK</name>
<feature type="transmembrane region" description="Helical" evidence="1">
    <location>
        <begin position="110"/>
        <end position="128"/>
    </location>
</feature>
<feature type="transmembrane region" description="Helical" evidence="1">
    <location>
        <begin position="212"/>
        <end position="235"/>
    </location>
</feature>
<proteinExistence type="predicted"/>
<evidence type="ECO:0000313" key="2">
    <source>
        <dbReference type="EMBL" id="MBR7746599.1"/>
    </source>
</evidence>
<accession>A0A941I443</accession>
<reference evidence="2 3" key="1">
    <citation type="submission" date="2021-04" db="EMBL/GenBank/DDBJ databases">
        <title>novel species isolated from subtropical streams in China.</title>
        <authorList>
            <person name="Lu H."/>
        </authorList>
    </citation>
    <scope>NUCLEOTIDE SEQUENCE [LARGE SCALE GENOMIC DNA]</scope>
    <source>
        <strain evidence="2 3">BYS107W</strain>
    </source>
</reference>
<dbReference type="Proteomes" id="UP000680158">
    <property type="component" value="Unassembled WGS sequence"/>
</dbReference>
<dbReference type="RefSeq" id="WP_212683915.1">
    <property type="nucleotide sequence ID" value="NZ_JAGSPM010000004.1"/>
</dbReference>
<keyword evidence="1" id="KW-0472">Membrane</keyword>
<dbReference type="AlphaFoldDB" id="A0A941I443"/>
<feature type="transmembrane region" description="Helical" evidence="1">
    <location>
        <begin position="271"/>
        <end position="291"/>
    </location>
</feature>
<evidence type="ECO:0008006" key="4">
    <source>
        <dbReference type="Google" id="ProtNLM"/>
    </source>
</evidence>
<dbReference type="EMBL" id="JAGSPM010000004">
    <property type="protein sequence ID" value="MBR7746599.1"/>
    <property type="molecule type" value="Genomic_DNA"/>
</dbReference>
<feature type="transmembrane region" description="Helical" evidence="1">
    <location>
        <begin position="311"/>
        <end position="336"/>
    </location>
</feature>
<protein>
    <recommendedName>
        <fullName evidence="4">ABC-2 type transport system permease protein</fullName>
    </recommendedName>
</protein>
<organism evidence="2 3">
    <name type="scientific">Undibacterium baiyunense</name>
    <dbReference type="NCBI Taxonomy" id="2828731"/>
    <lineage>
        <taxon>Bacteria</taxon>
        <taxon>Pseudomonadati</taxon>
        <taxon>Pseudomonadota</taxon>
        <taxon>Betaproteobacteria</taxon>
        <taxon>Burkholderiales</taxon>
        <taxon>Oxalobacteraceae</taxon>
        <taxon>Undibacterium</taxon>
    </lineage>
</organism>
<feature type="transmembrane region" description="Helical" evidence="1">
    <location>
        <begin position="167"/>
        <end position="191"/>
    </location>
</feature>
<comment type="caution">
    <text evidence="2">The sequence shown here is derived from an EMBL/GenBank/DDBJ whole genome shotgun (WGS) entry which is preliminary data.</text>
</comment>
<feature type="transmembrane region" description="Helical" evidence="1">
    <location>
        <begin position="241"/>
        <end position="259"/>
    </location>
</feature>